<sequence length="54" mass="5693">MAPEVMVALSDRLPATFESRAKNWEKDPTDIASIAASEAAGAQFRKMALPGSAS</sequence>
<evidence type="ECO:0000313" key="1">
    <source>
        <dbReference type="EMBL" id="CBF80647.1"/>
    </source>
</evidence>
<gene>
    <name evidence="1" type="ORF">ANIA_11615</name>
</gene>
<evidence type="ECO:0000313" key="2">
    <source>
        <dbReference type="Proteomes" id="UP000000560"/>
    </source>
</evidence>
<organism evidence="1 2">
    <name type="scientific">Emericella nidulans (strain FGSC A4 / ATCC 38163 / CBS 112.46 / NRRL 194 / M139)</name>
    <name type="common">Aspergillus nidulans</name>
    <dbReference type="NCBI Taxonomy" id="227321"/>
    <lineage>
        <taxon>Eukaryota</taxon>
        <taxon>Fungi</taxon>
        <taxon>Dikarya</taxon>
        <taxon>Ascomycota</taxon>
        <taxon>Pezizomycotina</taxon>
        <taxon>Eurotiomycetes</taxon>
        <taxon>Eurotiomycetidae</taxon>
        <taxon>Eurotiales</taxon>
        <taxon>Aspergillaceae</taxon>
        <taxon>Aspergillus</taxon>
        <taxon>Aspergillus subgen. Nidulantes</taxon>
    </lineage>
</organism>
<proteinExistence type="predicted"/>
<name>C8VEJ8_EMENI</name>
<accession>C8VEJ8</accession>
<dbReference type="InParanoid" id="C8VEJ8"/>
<dbReference type="AlphaFoldDB" id="C8VEJ8"/>
<reference evidence="2" key="2">
    <citation type="journal article" date="2009" name="Fungal Genet. Biol.">
        <title>The 2008 update of the Aspergillus nidulans genome annotation: a community effort.</title>
        <authorList>
            <person name="Wortman J.R."/>
            <person name="Gilsenan J.M."/>
            <person name="Joardar V."/>
            <person name="Deegan J."/>
            <person name="Clutterbuck J."/>
            <person name="Andersen M.R."/>
            <person name="Archer D."/>
            <person name="Bencina M."/>
            <person name="Braus G."/>
            <person name="Coutinho P."/>
            <person name="von Dohren H."/>
            <person name="Doonan J."/>
            <person name="Driessen A.J."/>
            <person name="Durek P."/>
            <person name="Espeso E."/>
            <person name="Fekete E."/>
            <person name="Flipphi M."/>
            <person name="Estrada C.G."/>
            <person name="Geysens S."/>
            <person name="Goldman G."/>
            <person name="de Groot P.W."/>
            <person name="Hansen K."/>
            <person name="Harris S.D."/>
            <person name="Heinekamp T."/>
            <person name="Helmstaedt K."/>
            <person name="Henrissat B."/>
            <person name="Hofmann G."/>
            <person name="Homan T."/>
            <person name="Horio T."/>
            <person name="Horiuchi H."/>
            <person name="James S."/>
            <person name="Jones M."/>
            <person name="Karaffa L."/>
            <person name="Karanyi Z."/>
            <person name="Kato M."/>
            <person name="Keller N."/>
            <person name="Kelly D.E."/>
            <person name="Kiel J.A."/>
            <person name="Kim J.M."/>
            <person name="van der Klei I.J."/>
            <person name="Klis F.M."/>
            <person name="Kovalchuk A."/>
            <person name="Krasevec N."/>
            <person name="Kubicek C.P."/>
            <person name="Liu B."/>
            <person name="Maccabe A."/>
            <person name="Meyer V."/>
            <person name="Mirabito P."/>
            <person name="Miskei M."/>
            <person name="Mos M."/>
            <person name="Mullins J."/>
            <person name="Nelson D.R."/>
            <person name="Nielsen J."/>
            <person name="Oakley B.R."/>
            <person name="Osmani S.A."/>
            <person name="Pakula T."/>
            <person name="Paszewski A."/>
            <person name="Paulsen I."/>
            <person name="Pilsyk S."/>
            <person name="Pocsi I."/>
            <person name="Punt P.J."/>
            <person name="Ram A.F."/>
            <person name="Ren Q."/>
            <person name="Robellet X."/>
            <person name="Robson G."/>
            <person name="Seiboth B."/>
            <person name="van Solingen P."/>
            <person name="Specht T."/>
            <person name="Sun J."/>
            <person name="Taheri-Talesh N."/>
            <person name="Takeshita N."/>
            <person name="Ussery D."/>
            <person name="vanKuyk P.A."/>
            <person name="Visser H."/>
            <person name="van de Vondervoort P.J."/>
            <person name="de Vries R.P."/>
            <person name="Walton J."/>
            <person name="Xiang X."/>
            <person name="Xiong Y."/>
            <person name="Zeng A.P."/>
            <person name="Brandt B.W."/>
            <person name="Cornell M.J."/>
            <person name="van den Hondel C.A."/>
            <person name="Visser J."/>
            <person name="Oliver S.G."/>
            <person name="Turner G."/>
        </authorList>
    </citation>
    <scope>GENOME REANNOTATION</scope>
    <source>
        <strain evidence="2">FGSC A4 / ATCC 38163 / CBS 112.46 / NRRL 194 / M139</strain>
    </source>
</reference>
<dbReference type="RefSeq" id="XP_050468104.1">
    <property type="nucleotide sequence ID" value="XM_050612155.1"/>
</dbReference>
<dbReference type="HOGENOM" id="CLU_3050303_0_0_1"/>
<dbReference type="Proteomes" id="UP000000560">
    <property type="component" value="Chromosome V"/>
</dbReference>
<reference evidence="2" key="1">
    <citation type="journal article" date="2005" name="Nature">
        <title>Sequencing of Aspergillus nidulans and comparative analysis with A. fumigatus and A. oryzae.</title>
        <authorList>
            <person name="Galagan J.E."/>
            <person name="Calvo S.E."/>
            <person name="Cuomo C."/>
            <person name="Ma L.J."/>
            <person name="Wortman J.R."/>
            <person name="Batzoglou S."/>
            <person name="Lee S.I."/>
            <person name="Basturkmen M."/>
            <person name="Spevak C.C."/>
            <person name="Clutterbuck J."/>
            <person name="Kapitonov V."/>
            <person name="Jurka J."/>
            <person name="Scazzocchio C."/>
            <person name="Farman M."/>
            <person name="Butler J."/>
            <person name="Purcell S."/>
            <person name="Harris S."/>
            <person name="Braus G.H."/>
            <person name="Draht O."/>
            <person name="Busch S."/>
            <person name="D'Enfert C."/>
            <person name="Bouchier C."/>
            <person name="Goldman G.H."/>
            <person name="Bell-Pedersen D."/>
            <person name="Griffiths-Jones S."/>
            <person name="Doonan J.H."/>
            <person name="Yu J."/>
            <person name="Vienken K."/>
            <person name="Pain A."/>
            <person name="Freitag M."/>
            <person name="Selker E.U."/>
            <person name="Archer D.B."/>
            <person name="Penalva M.A."/>
            <person name="Oakley B.R."/>
            <person name="Momany M."/>
            <person name="Tanaka T."/>
            <person name="Kumagai T."/>
            <person name="Asai K."/>
            <person name="Machida M."/>
            <person name="Nierman W.C."/>
            <person name="Denning D.W."/>
            <person name="Caddick M."/>
            <person name="Hynes M."/>
            <person name="Paoletti M."/>
            <person name="Fischer R."/>
            <person name="Miller B."/>
            <person name="Dyer P."/>
            <person name="Sachs M.S."/>
            <person name="Osmani S.A."/>
            <person name="Birren B.W."/>
        </authorList>
    </citation>
    <scope>NUCLEOTIDE SEQUENCE [LARGE SCALE GENOMIC DNA]</scope>
    <source>
        <strain evidence="2">FGSC A4 / ATCC 38163 / CBS 112.46 / NRRL 194 / M139</strain>
    </source>
</reference>
<protein>
    <submittedName>
        <fullName evidence="1">Uncharacterized protein</fullName>
    </submittedName>
</protein>
<keyword evidence="2" id="KW-1185">Reference proteome</keyword>
<dbReference type="EMBL" id="BN001305">
    <property type="protein sequence ID" value="CBF80647.1"/>
    <property type="molecule type" value="Genomic_DNA"/>
</dbReference>
<dbReference type="GeneID" id="74897176"/>
<dbReference type="KEGG" id="ani:ANIA_11615"/>